<sequence length="76" mass="8716">MDLFCVDRSLFPFGMSNCQPLYFEQYDLNQGREIRKTKKEKGETKVQCDRPSGSGQEQKYAHSMTDTAIKSKSTLS</sequence>
<keyword evidence="2" id="KW-1185">Reference proteome</keyword>
<evidence type="ECO:0000313" key="2">
    <source>
        <dbReference type="Proteomes" id="UP000887565"/>
    </source>
</evidence>
<name>A0A915KQM0_ROMCU</name>
<feature type="region of interest" description="Disordered" evidence="1">
    <location>
        <begin position="36"/>
        <end position="76"/>
    </location>
</feature>
<dbReference type="WBParaSite" id="nRc.2.0.1.t39998-RA">
    <property type="protein sequence ID" value="nRc.2.0.1.t39998-RA"/>
    <property type="gene ID" value="nRc.2.0.1.g39998"/>
</dbReference>
<reference evidence="3" key="1">
    <citation type="submission" date="2022-11" db="UniProtKB">
        <authorList>
            <consortium name="WormBaseParasite"/>
        </authorList>
    </citation>
    <scope>IDENTIFICATION</scope>
</reference>
<organism evidence="2 3">
    <name type="scientific">Romanomermis culicivorax</name>
    <name type="common">Nematode worm</name>
    <dbReference type="NCBI Taxonomy" id="13658"/>
    <lineage>
        <taxon>Eukaryota</taxon>
        <taxon>Metazoa</taxon>
        <taxon>Ecdysozoa</taxon>
        <taxon>Nematoda</taxon>
        <taxon>Enoplea</taxon>
        <taxon>Dorylaimia</taxon>
        <taxon>Mermithida</taxon>
        <taxon>Mermithoidea</taxon>
        <taxon>Mermithidae</taxon>
        <taxon>Romanomermis</taxon>
    </lineage>
</organism>
<feature type="compositionally biased region" description="Basic and acidic residues" evidence="1">
    <location>
        <begin position="36"/>
        <end position="48"/>
    </location>
</feature>
<feature type="compositionally biased region" description="Polar residues" evidence="1">
    <location>
        <begin position="64"/>
        <end position="76"/>
    </location>
</feature>
<protein>
    <submittedName>
        <fullName evidence="3">Uncharacterized protein</fullName>
    </submittedName>
</protein>
<dbReference type="AlphaFoldDB" id="A0A915KQM0"/>
<accession>A0A915KQM0</accession>
<proteinExistence type="predicted"/>
<evidence type="ECO:0000256" key="1">
    <source>
        <dbReference type="SAM" id="MobiDB-lite"/>
    </source>
</evidence>
<dbReference type="Proteomes" id="UP000887565">
    <property type="component" value="Unplaced"/>
</dbReference>
<evidence type="ECO:0000313" key="3">
    <source>
        <dbReference type="WBParaSite" id="nRc.2.0.1.t39998-RA"/>
    </source>
</evidence>